<proteinExistence type="predicted"/>
<evidence type="ECO:0000313" key="2">
    <source>
        <dbReference type="Proteomes" id="UP000199532"/>
    </source>
</evidence>
<dbReference type="RefSeq" id="WP_229209511.1">
    <property type="nucleotide sequence ID" value="NZ_FNXY01000002.1"/>
</dbReference>
<dbReference type="AlphaFoldDB" id="A0A1H6RWG3"/>
<reference evidence="1 2" key="1">
    <citation type="submission" date="2016-10" db="EMBL/GenBank/DDBJ databases">
        <authorList>
            <person name="de Groot N.N."/>
        </authorList>
    </citation>
    <scope>NUCLEOTIDE SEQUENCE [LARGE SCALE GENOMIC DNA]</scope>
    <source>
        <strain evidence="1 2">DSM 19938</strain>
    </source>
</reference>
<dbReference type="InterPro" id="IPR025515">
    <property type="entry name" value="DUF4403"/>
</dbReference>
<protein>
    <recommendedName>
        <fullName evidence="3">DUF4403 family protein</fullName>
    </recommendedName>
</protein>
<sequence length="477" mass="53491">MRVIWVLLFAAIGLAQWSCRSKTTSPKKPMEEYLYSDAEIQNEKHLSVVNLPIEMPVSELETQINAQLKGLIYEDDSFEDNGGDNLKAKVWKINPIRVVAKDSTFLFEVPLKIWVNAGYKVSPLGINLSGYKDTEFSIRIRLISKIGISPNWKLHTETYVDSYDWISEPNVKVAGIRIPIKGMVSRLLNHNFEKITQAIDNQVAGGIEVKKYVEAAWNLARQPILLSKEFDTWLVVTPNAIIMTPLLVTNNILRSSIGIKGFTQTITSAVKPAVKPAPKLPDLTITDKVTSDFRIGLISLISYEDAARMATARLAGQKYSFLGGKYNVEVSSIEMYGQNERLIIKAGLQGSISGSIYLKGIPYYDPKTQQLSLKDLDYDLDTRNTIVKTAGWLLQGKFSKMMEKEMVFPVGSQMNEAKKSVQQILANYKVTDGVQIKGTLLEITPDKVYLTPKHIYSVVFAQGNINLRVEGLRSFDQ</sequence>
<dbReference type="STRING" id="408657.SAMN04487995_1456"/>
<accession>A0A1H6RWG3</accession>
<gene>
    <name evidence="1" type="ORF">SAMN04487995_1456</name>
</gene>
<dbReference type="Pfam" id="PF14356">
    <property type="entry name" value="DUF4403"/>
    <property type="match status" value="1"/>
</dbReference>
<keyword evidence="2" id="KW-1185">Reference proteome</keyword>
<name>A0A1H6RWG3_9BACT</name>
<organism evidence="1 2">
    <name type="scientific">Dyadobacter koreensis</name>
    <dbReference type="NCBI Taxonomy" id="408657"/>
    <lineage>
        <taxon>Bacteria</taxon>
        <taxon>Pseudomonadati</taxon>
        <taxon>Bacteroidota</taxon>
        <taxon>Cytophagia</taxon>
        <taxon>Cytophagales</taxon>
        <taxon>Spirosomataceae</taxon>
        <taxon>Dyadobacter</taxon>
    </lineage>
</organism>
<dbReference type="EMBL" id="FNXY01000002">
    <property type="protein sequence ID" value="SEI57824.1"/>
    <property type="molecule type" value="Genomic_DNA"/>
</dbReference>
<evidence type="ECO:0000313" key="1">
    <source>
        <dbReference type="EMBL" id="SEI57824.1"/>
    </source>
</evidence>
<evidence type="ECO:0008006" key="3">
    <source>
        <dbReference type="Google" id="ProtNLM"/>
    </source>
</evidence>
<dbReference type="Proteomes" id="UP000199532">
    <property type="component" value="Unassembled WGS sequence"/>
</dbReference>